<dbReference type="Gene3D" id="3.30.300.210">
    <property type="entry name" value="Nutrient germinant receptor protein C, domain 3"/>
    <property type="match status" value="1"/>
</dbReference>
<dbReference type="STRING" id="574376.BAMA_07280"/>
<evidence type="ECO:0000256" key="5">
    <source>
        <dbReference type="ARBA" id="ARBA00023136"/>
    </source>
</evidence>
<accession>A0A073K7B4</accession>
<dbReference type="PANTHER" id="PTHR35789:SF1">
    <property type="entry name" value="SPORE GERMINATION PROTEIN B3"/>
    <property type="match status" value="1"/>
</dbReference>
<dbReference type="RefSeq" id="WP_034641832.1">
    <property type="nucleotide sequence ID" value="NZ_CBCSJC010000025.1"/>
</dbReference>
<keyword evidence="6" id="KW-0564">Palmitate</keyword>
<dbReference type="InterPro" id="IPR057336">
    <property type="entry name" value="GerAC_N"/>
</dbReference>
<comment type="similarity">
    <text evidence="2">Belongs to the GerABKC lipoprotein family.</text>
</comment>
<keyword evidence="11" id="KW-1185">Reference proteome</keyword>
<gene>
    <name evidence="10" type="ORF">BAMA_07280</name>
</gene>
<evidence type="ECO:0000256" key="4">
    <source>
        <dbReference type="ARBA" id="ARBA00022729"/>
    </source>
</evidence>
<evidence type="ECO:0000256" key="1">
    <source>
        <dbReference type="ARBA" id="ARBA00004635"/>
    </source>
</evidence>
<evidence type="ECO:0000256" key="7">
    <source>
        <dbReference type="ARBA" id="ARBA00023288"/>
    </source>
</evidence>
<dbReference type="eggNOG" id="ENOG502Z8GN">
    <property type="taxonomic scope" value="Bacteria"/>
</dbReference>
<dbReference type="Pfam" id="PF05504">
    <property type="entry name" value="Spore_GerAC"/>
    <property type="match status" value="1"/>
</dbReference>
<feature type="domain" description="Spore germination GerAC-like C-terminal" evidence="8">
    <location>
        <begin position="210"/>
        <end position="378"/>
    </location>
</feature>
<protein>
    <submittedName>
        <fullName evidence="10">Spore gernimation protein GerLC</fullName>
    </submittedName>
</protein>
<dbReference type="PANTHER" id="PTHR35789">
    <property type="entry name" value="SPORE GERMINATION PROTEIN B3"/>
    <property type="match status" value="1"/>
</dbReference>
<dbReference type="InterPro" id="IPR008844">
    <property type="entry name" value="Spore_GerAC-like"/>
</dbReference>
<comment type="subcellular location">
    <subcellularLocation>
        <location evidence="1">Membrane</location>
        <topology evidence="1">Lipid-anchor</topology>
    </subcellularLocation>
</comment>
<dbReference type="GO" id="GO:0016020">
    <property type="term" value="C:membrane"/>
    <property type="evidence" value="ECO:0007669"/>
    <property type="project" value="UniProtKB-SubCell"/>
</dbReference>
<keyword evidence="4" id="KW-0732">Signal</keyword>
<evidence type="ECO:0000259" key="9">
    <source>
        <dbReference type="Pfam" id="PF25198"/>
    </source>
</evidence>
<dbReference type="OrthoDB" id="2569624at2"/>
<evidence type="ECO:0000256" key="2">
    <source>
        <dbReference type="ARBA" id="ARBA00007886"/>
    </source>
</evidence>
<keyword evidence="3" id="KW-0309">Germination</keyword>
<evidence type="ECO:0000313" key="10">
    <source>
        <dbReference type="EMBL" id="KEK18158.1"/>
    </source>
</evidence>
<dbReference type="NCBIfam" id="TIGR02887">
    <property type="entry name" value="spore_ger_x_C"/>
    <property type="match status" value="1"/>
</dbReference>
<keyword evidence="5" id="KW-0472">Membrane</keyword>
<dbReference type="Gene3D" id="6.20.190.10">
    <property type="entry name" value="Nutrient germinant receptor protein C, domain 1"/>
    <property type="match status" value="1"/>
</dbReference>
<reference evidence="10 11" key="1">
    <citation type="submission" date="2014-06" db="EMBL/GenBank/DDBJ databases">
        <title>Draft genome sequence of Bacillus manliponensis JCM 15802 (MCCC 1A00708).</title>
        <authorList>
            <person name="Lai Q."/>
            <person name="Liu Y."/>
            <person name="Shao Z."/>
        </authorList>
    </citation>
    <scope>NUCLEOTIDE SEQUENCE [LARGE SCALE GENOMIC DNA]</scope>
    <source>
        <strain evidence="10 11">JCM 15802</strain>
    </source>
</reference>
<dbReference type="InterPro" id="IPR046953">
    <property type="entry name" value="Spore_GerAC-like_C"/>
</dbReference>
<evidence type="ECO:0000256" key="6">
    <source>
        <dbReference type="ARBA" id="ARBA00023139"/>
    </source>
</evidence>
<dbReference type="EMBL" id="JOTN01000017">
    <property type="protein sequence ID" value="KEK18158.1"/>
    <property type="molecule type" value="Genomic_DNA"/>
</dbReference>
<dbReference type="InterPro" id="IPR038501">
    <property type="entry name" value="Spore_GerAC_C_sf"/>
</dbReference>
<evidence type="ECO:0000313" key="11">
    <source>
        <dbReference type="Proteomes" id="UP000027822"/>
    </source>
</evidence>
<evidence type="ECO:0000259" key="8">
    <source>
        <dbReference type="Pfam" id="PF05504"/>
    </source>
</evidence>
<dbReference type="Proteomes" id="UP000027822">
    <property type="component" value="Unassembled WGS sequence"/>
</dbReference>
<evidence type="ECO:0000256" key="3">
    <source>
        <dbReference type="ARBA" id="ARBA00022544"/>
    </source>
</evidence>
<dbReference type="AlphaFoldDB" id="A0A073K7B4"/>
<proteinExistence type="inferred from homology"/>
<comment type="caution">
    <text evidence="10">The sequence shown here is derived from an EMBL/GenBank/DDBJ whole genome shotgun (WGS) entry which is preliminary data.</text>
</comment>
<keyword evidence="7" id="KW-0449">Lipoprotein</keyword>
<feature type="domain" description="Spore germination protein N-terminal" evidence="9">
    <location>
        <begin position="23"/>
        <end position="201"/>
    </location>
</feature>
<dbReference type="Pfam" id="PF25198">
    <property type="entry name" value="Spore_GerAC_N"/>
    <property type="match status" value="1"/>
</dbReference>
<organism evidence="10 11">
    <name type="scientific">Bacillus manliponensis</name>
    <dbReference type="NCBI Taxonomy" id="574376"/>
    <lineage>
        <taxon>Bacteria</taxon>
        <taxon>Bacillati</taxon>
        <taxon>Bacillota</taxon>
        <taxon>Bacilli</taxon>
        <taxon>Bacillales</taxon>
        <taxon>Bacillaceae</taxon>
        <taxon>Bacillus</taxon>
        <taxon>Bacillus cereus group</taxon>
    </lineage>
</organism>
<name>A0A073K7B4_9BACI</name>
<sequence>MKHLLKIVCCVVCFVYVSGCAEQVEIEERGFVVGVAFDLAKEKDSNPVMKGTYQMVLPRKLTPEGAQAGGENYINVSAKADGVFAQLRIIAKKVSRILFFPHIQVLMFSEDLLRKPYVLENTLDVFFRDHEMRRNILIFVTKDKAEKVLGQNAEPENLPSKYIDMIAEHAKKNAQMIEAIRIGELQEKINARRSFVLPILSLTKQSINMEGAALFRGKDGKMVGKLSGDKTLGLNYIIGEEIGGFFTIRKDNKLVTYEVQKIRRKIDVVVEEPKKPKFIVDITLDGTLAELHFSGHGKVMEGEALKKYIANEMEKKIKSTIKIVQKKYKVDVLELGREYTRKDYKKWKKVEKDWDQGANYFSQCDIDVHVHPNIEHSGSSLSERVR</sequence>
<dbReference type="GO" id="GO:0009847">
    <property type="term" value="P:spore germination"/>
    <property type="evidence" value="ECO:0007669"/>
    <property type="project" value="InterPro"/>
</dbReference>